<dbReference type="STRING" id="690850.Desaf_1065"/>
<dbReference type="KEGG" id="daf:Desaf_1065"/>
<feature type="transmembrane region" description="Helical" evidence="1">
    <location>
        <begin position="233"/>
        <end position="251"/>
    </location>
</feature>
<dbReference type="RefSeq" id="WP_014259221.1">
    <property type="nucleotide sequence ID" value="NC_016629.1"/>
</dbReference>
<keyword evidence="1" id="KW-0472">Membrane</keyword>
<organism evidence="2 3">
    <name type="scientific">Desulfocurvibacter africanus subsp. africanus str. Walvis Bay</name>
    <dbReference type="NCBI Taxonomy" id="690850"/>
    <lineage>
        <taxon>Bacteria</taxon>
        <taxon>Pseudomonadati</taxon>
        <taxon>Thermodesulfobacteriota</taxon>
        <taxon>Desulfovibrionia</taxon>
        <taxon>Desulfovibrionales</taxon>
        <taxon>Desulfovibrionaceae</taxon>
        <taxon>Desulfocurvibacter</taxon>
    </lineage>
</organism>
<reference evidence="2 3" key="1">
    <citation type="journal article" date="2011" name="J. Bacteriol.">
        <title>Genome sequence of the mercury-methylating and pleomorphic Desulfovibrio africanus Strain Walvis Bay.</title>
        <authorList>
            <person name="Brown S.D."/>
            <person name="Wall J.D."/>
            <person name="Kucken A.M."/>
            <person name="Gilmour C.C."/>
            <person name="Podar M."/>
            <person name="Brandt C.C."/>
            <person name="Teshima H."/>
            <person name="Detter J.C."/>
            <person name="Han C.S."/>
            <person name="Land M.L."/>
            <person name="Lucas S."/>
            <person name="Han J."/>
            <person name="Pennacchio L."/>
            <person name="Nolan M."/>
            <person name="Pitluck S."/>
            <person name="Woyke T."/>
            <person name="Goodwin L."/>
            <person name="Palumbo A.V."/>
            <person name="Elias D.A."/>
        </authorList>
    </citation>
    <scope>NUCLEOTIDE SEQUENCE [LARGE SCALE GENOMIC DNA]</scope>
    <source>
        <strain evidence="2 3">Walvis Bay</strain>
    </source>
</reference>
<dbReference type="HOGENOM" id="CLU_064255_0_0_7"/>
<feature type="transmembrane region" description="Helical" evidence="1">
    <location>
        <begin position="257"/>
        <end position="277"/>
    </location>
</feature>
<feature type="transmembrane region" description="Helical" evidence="1">
    <location>
        <begin position="25"/>
        <end position="42"/>
    </location>
</feature>
<proteinExistence type="predicted"/>
<dbReference type="eggNOG" id="ENOG502ZBRA">
    <property type="taxonomic scope" value="Bacteria"/>
</dbReference>
<feature type="transmembrane region" description="Helical" evidence="1">
    <location>
        <begin position="62"/>
        <end position="85"/>
    </location>
</feature>
<protein>
    <submittedName>
        <fullName evidence="2">Uncharacterized protein</fullName>
    </submittedName>
</protein>
<name>F3YX20_DESAF</name>
<dbReference type="EMBL" id="CP003221">
    <property type="protein sequence ID" value="EGJ49408.1"/>
    <property type="molecule type" value="Genomic_DNA"/>
</dbReference>
<feature type="transmembrane region" description="Helical" evidence="1">
    <location>
        <begin position="125"/>
        <end position="149"/>
    </location>
</feature>
<keyword evidence="3" id="KW-1185">Reference proteome</keyword>
<evidence type="ECO:0000256" key="1">
    <source>
        <dbReference type="SAM" id="Phobius"/>
    </source>
</evidence>
<evidence type="ECO:0000313" key="3">
    <source>
        <dbReference type="Proteomes" id="UP000007844"/>
    </source>
</evidence>
<feature type="transmembrane region" description="Helical" evidence="1">
    <location>
        <begin position="174"/>
        <end position="192"/>
    </location>
</feature>
<dbReference type="Proteomes" id="UP000007844">
    <property type="component" value="Chromosome"/>
</dbReference>
<feature type="transmembrane region" description="Helical" evidence="1">
    <location>
        <begin position="204"/>
        <end position="221"/>
    </location>
</feature>
<gene>
    <name evidence="2" type="ORF">Desaf_1065</name>
</gene>
<keyword evidence="1" id="KW-1133">Transmembrane helix</keyword>
<evidence type="ECO:0000313" key="2">
    <source>
        <dbReference type="EMBL" id="EGJ49408.1"/>
    </source>
</evidence>
<dbReference type="AlphaFoldDB" id="F3YX20"/>
<accession>F3YX20</accession>
<sequence>MFIYDWANTLFDGIRRLWDHKATQGALNSAMIVAFLLAVAAAGSRRLDLIPQAYIHLAPESVFNSVDVVLTFMLVMGVFRLILIMPCSFSKAMGEQFQLMSLLLLRSAFKALSDFPDPIQVEAAQIGSLGLIMADGVGSLLVFVLLGLFRRYREPSGELQDGASLYSFVSVKKLLALVLLALFLAMAVRSLWNLAATGTPGRLFESFYTLLILGNILLMLVSQRHMPSYRSTFRNTGFSLATLFLLLALASPPLYKPALGVAAALFALLVTLAHRAFRGSPGAG</sequence>
<keyword evidence="1" id="KW-0812">Transmembrane</keyword>